<protein>
    <submittedName>
        <fullName evidence="1">Uncharacterized protein</fullName>
    </submittedName>
</protein>
<gene>
    <name evidence="1" type="ORF">ON006_05265</name>
</gene>
<keyword evidence="2" id="KW-1185">Reference proteome</keyword>
<dbReference type="AlphaFoldDB" id="A0A9E8SQS3"/>
<sequence>MKFTGQSEPVKQAKDQNGSFCVGLKAENLLEATQIVKAFVDNREGNDRID</sequence>
<dbReference type="KEGG" id="dpf:ON006_05265"/>
<name>A0A9E8SQS3_9BACT</name>
<accession>A0A9E8SQS3</accession>
<organism evidence="1 2">
    <name type="scientific">Dyadobacter pollutisoli</name>
    <dbReference type="NCBI Taxonomy" id="2910158"/>
    <lineage>
        <taxon>Bacteria</taxon>
        <taxon>Pseudomonadati</taxon>
        <taxon>Bacteroidota</taxon>
        <taxon>Cytophagia</taxon>
        <taxon>Cytophagales</taxon>
        <taxon>Spirosomataceae</taxon>
        <taxon>Dyadobacter</taxon>
    </lineage>
</organism>
<reference evidence="1" key="1">
    <citation type="submission" date="2022-11" db="EMBL/GenBank/DDBJ databases">
        <title>Dyadobacter pollutisoli sp. nov., isolated from plastic dumped soil.</title>
        <authorList>
            <person name="Kim J.M."/>
            <person name="Kim K.R."/>
            <person name="Lee J.K."/>
            <person name="Hao L."/>
            <person name="Jeon C.O."/>
        </authorList>
    </citation>
    <scope>NUCLEOTIDE SEQUENCE</scope>
    <source>
        <strain evidence="1">U1</strain>
    </source>
</reference>
<dbReference type="EMBL" id="CP112998">
    <property type="protein sequence ID" value="WAC13367.1"/>
    <property type="molecule type" value="Genomic_DNA"/>
</dbReference>
<evidence type="ECO:0000313" key="1">
    <source>
        <dbReference type="EMBL" id="WAC13367.1"/>
    </source>
</evidence>
<proteinExistence type="predicted"/>
<dbReference type="Proteomes" id="UP001164653">
    <property type="component" value="Chromosome"/>
</dbReference>
<evidence type="ECO:0000313" key="2">
    <source>
        <dbReference type="Proteomes" id="UP001164653"/>
    </source>
</evidence>